<sequence>MTEIKIKWTNFKKIFDNNPVLIFQTKDSLLNNLQKINNQRDEEEQDDEDEELDLNQEQIEELLDLQGQKLESGTSNFNTAFNELHNFQWFDLETEKSENLNENYMLIKANSFNKYKLAAIDFYLQKYKINNNKVKYVSIKNSLDDRISLTKEWLADENIDVIINPCFRVETEYNKEQLVFELNNSIYDKKTQKIVDVSYKSVTNLENNIKCLYTYLCLNYLKHDFSMKFQDYSVLIIDPFAKNEKNFKKNQIWFYEAFGSLCKENKLTIKTNNKTLSVHKLLSDSGLYAFFETGKYNSNSKFSFFNCVKFKHCLEWKNKNPKIEGTYDFDNLLTTYDFLERYGQNLSGLDIPPFEVLDFFSSFEYFLEFLIKSYKEFGEIEKLNINALKYFAFSAGNVSQGQDKKDKISIIDLKIKKWFDFPKIDYHQEIQMQKHNIDSKIGGILLPKYIVSDPELKTLILNALIGFDYEKFSGKYYKVKDIVSKEFVDKKASAFNKMDDYFNINIANLIRKLHIKDARICWYDYEGFSELFPIIDHLNPYNQLVNQVSVIITKNGKEESVQNIVKDTKNLKLQDLCEMIEVIYANKADYFVVFNKAYENTRNKEILEFVKKAHQDAVLENIDPEVKERANNFISWFNTKYSNLNEFINIINHINDNTIDLADCFAFANLAKNDKYAFFNSLELKDYYVFEANEKTGTINLIDKDPMKFISKNQPTFQKTTISIKFLKYYFSIKKIEKYITYNHIKLKNMIKPYSELKEVQKGTDAMEKAIQRYLGAIGDNLWENLFVPNLKIYCENDVRAMMMVYDFLMLLITKAKPEITDFEYQLEDPNLYYKFEGDKIVLGK</sequence>
<evidence type="ECO:0000313" key="4">
    <source>
        <dbReference type="Proteomes" id="UP000289862"/>
    </source>
</evidence>
<evidence type="ECO:0000313" key="3">
    <source>
        <dbReference type="EMBL" id="VEU72611.1"/>
    </source>
</evidence>
<feature type="domain" description="DDT" evidence="2">
    <location>
        <begin position="326"/>
        <end position="397"/>
    </location>
</feature>
<dbReference type="OrthoDB" id="9783873at2"/>
<protein>
    <submittedName>
        <fullName evidence="3">Domain of uncharacterized function(DUF2779)</fullName>
    </submittedName>
</protein>
<dbReference type="AlphaFoldDB" id="A0A449AYM8"/>
<dbReference type="EMBL" id="LR215031">
    <property type="protein sequence ID" value="VEU72611.1"/>
    <property type="molecule type" value="Genomic_DNA"/>
</dbReference>
<dbReference type="Proteomes" id="UP000289862">
    <property type="component" value="Chromosome"/>
</dbReference>
<evidence type="ECO:0000259" key="2">
    <source>
        <dbReference type="PROSITE" id="PS50827"/>
    </source>
</evidence>
<feature type="coiled-coil region" evidence="1">
    <location>
        <begin position="26"/>
        <end position="60"/>
    </location>
</feature>
<dbReference type="InterPro" id="IPR021301">
    <property type="entry name" value="DUF2779"/>
</dbReference>
<dbReference type="RefSeq" id="WP_119572080.1">
    <property type="nucleotide sequence ID" value="NZ_LR215031.1"/>
</dbReference>
<dbReference type="KEGG" id="mgal:NCTC10186_00075"/>
<dbReference type="PROSITE" id="PS50827">
    <property type="entry name" value="DDT"/>
    <property type="match status" value="1"/>
</dbReference>
<dbReference type="NCBIfam" id="NF045869">
    <property type="entry name" value="UU173_fam"/>
    <property type="match status" value="1"/>
</dbReference>
<dbReference type="Pfam" id="PF11074">
    <property type="entry name" value="DUF2779"/>
    <property type="match status" value="1"/>
</dbReference>
<keyword evidence="4" id="KW-1185">Reference proteome</keyword>
<keyword evidence="1" id="KW-0175">Coiled coil</keyword>
<proteinExistence type="predicted"/>
<name>A0A449AYM8_9BACT</name>
<gene>
    <name evidence="3" type="ORF">NCTC10186_00075</name>
</gene>
<accession>A0A449AYM8</accession>
<reference evidence="3 4" key="1">
    <citation type="submission" date="2019-01" db="EMBL/GenBank/DDBJ databases">
        <authorList>
            <consortium name="Pathogen Informatics"/>
        </authorList>
    </citation>
    <scope>NUCLEOTIDE SEQUENCE [LARGE SCALE GENOMIC DNA]</scope>
    <source>
        <strain evidence="3 4">NCTC10186</strain>
    </source>
</reference>
<dbReference type="InterPro" id="IPR018501">
    <property type="entry name" value="DDT_dom"/>
</dbReference>
<organism evidence="3 4">
    <name type="scientific">Mycoplasmopsis gallopavonis</name>
    <dbReference type="NCBI Taxonomy" id="76629"/>
    <lineage>
        <taxon>Bacteria</taxon>
        <taxon>Bacillati</taxon>
        <taxon>Mycoplasmatota</taxon>
        <taxon>Mycoplasmoidales</taxon>
        <taxon>Metamycoplasmataceae</taxon>
        <taxon>Mycoplasmopsis</taxon>
    </lineage>
</organism>
<evidence type="ECO:0000256" key="1">
    <source>
        <dbReference type="SAM" id="Coils"/>
    </source>
</evidence>